<evidence type="ECO:0000256" key="2">
    <source>
        <dbReference type="ARBA" id="ARBA00023125"/>
    </source>
</evidence>
<dbReference type="InterPro" id="IPR005471">
    <property type="entry name" value="Tscrpt_reg_IclR_N"/>
</dbReference>
<name>A0A7X1NCP4_9BURK</name>
<keyword evidence="7" id="KW-1185">Reference proteome</keyword>
<keyword evidence="1" id="KW-0805">Transcription regulation</keyword>
<dbReference type="InterPro" id="IPR050707">
    <property type="entry name" value="HTH_MetabolicPath_Reg"/>
</dbReference>
<dbReference type="InterPro" id="IPR029016">
    <property type="entry name" value="GAF-like_dom_sf"/>
</dbReference>
<dbReference type="SUPFAM" id="SSF46785">
    <property type="entry name" value="Winged helix' DNA-binding domain"/>
    <property type="match status" value="1"/>
</dbReference>
<dbReference type="PROSITE" id="PS51078">
    <property type="entry name" value="ICLR_ED"/>
    <property type="match status" value="1"/>
</dbReference>
<keyword evidence="2" id="KW-0238">DNA-binding</keyword>
<dbReference type="GO" id="GO:0003700">
    <property type="term" value="F:DNA-binding transcription factor activity"/>
    <property type="evidence" value="ECO:0007669"/>
    <property type="project" value="TreeGrafter"/>
</dbReference>
<dbReference type="SUPFAM" id="SSF55781">
    <property type="entry name" value="GAF domain-like"/>
    <property type="match status" value="1"/>
</dbReference>
<dbReference type="Pfam" id="PF09339">
    <property type="entry name" value="HTH_IclR"/>
    <property type="match status" value="1"/>
</dbReference>
<proteinExistence type="predicted"/>
<accession>A0A7X1NCP4</accession>
<dbReference type="GO" id="GO:0045892">
    <property type="term" value="P:negative regulation of DNA-templated transcription"/>
    <property type="evidence" value="ECO:0007669"/>
    <property type="project" value="TreeGrafter"/>
</dbReference>
<protein>
    <submittedName>
        <fullName evidence="6">Helix-turn-helix domain-containing protein</fullName>
    </submittedName>
</protein>
<dbReference type="PROSITE" id="PS51077">
    <property type="entry name" value="HTH_ICLR"/>
    <property type="match status" value="1"/>
</dbReference>
<dbReference type="Gene3D" id="3.30.450.40">
    <property type="match status" value="1"/>
</dbReference>
<reference evidence="6 7" key="1">
    <citation type="submission" date="2019-10" db="EMBL/GenBank/DDBJ databases">
        <title>Paraburkholderia sp. isolated from nodules of Mimosa pudica from Brazilian Atlantic Forest soils.</title>
        <authorList>
            <person name="Paulitsch F."/>
            <person name="Hungria M."/>
            <person name="Dall'Agnol R."/>
        </authorList>
    </citation>
    <scope>NUCLEOTIDE SEQUENCE [LARGE SCALE GENOMIC DNA]</scope>
    <source>
        <strain evidence="6 7">CNPSo 3157</strain>
    </source>
</reference>
<gene>
    <name evidence="6" type="ORF">GCT13_22265</name>
</gene>
<keyword evidence="3" id="KW-0804">Transcription</keyword>
<dbReference type="Proteomes" id="UP000484381">
    <property type="component" value="Unassembled WGS sequence"/>
</dbReference>
<dbReference type="Gene3D" id="1.10.10.10">
    <property type="entry name" value="Winged helix-like DNA-binding domain superfamily/Winged helix DNA-binding domain"/>
    <property type="match status" value="1"/>
</dbReference>
<dbReference type="SMART" id="SM00346">
    <property type="entry name" value="HTH_ICLR"/>
    <property type="match status" value="1"/>
</dbReference>
<dbReference type="RefSeq" id="WP_152761695.1">
    <property type="nucleotide sequence ID" value="NZ_WHNP01000021.1"/>
</dbReference>
<evidence type="ECO:0000313" key="6">
    <source>
        <dbReference type="EMBL" id="MPW19554.1"/>
    </source>
</evidence>
<dbReference type="Pfam" id="PF01614">
    <property type="entry name" value="IclR_C"/>
    <property type="match status" value="1"/>
</dbReference>
<evidence type="ECO:0000313" key="7">
    <source>
        <dbReference type="Proteomes" id="UP000484381"/>
    </source>
</evidence>
<evidence type="ECO:0000259" key="5">
    <source>
        <dbReference type="PROSITE" id="PS51078"/>
    </source>
</evidence>
<evidence type="ECO:0000256" key="3">
    <source>
        <dbReference type="ARBA" id="ARBA00023163"/>
    </source>
</evidence>
<organism evidence="6 7">
    <name type="scientific">Paraburkholderia franconis</name>
    <dbReference type="NCBI Taxonomy" id="2654983"/>
    <lineage>
        <taxon>Bacteria</taxon>
        <taxon>Pseudomonadati</taxon>
        <taxon>Pseudomonadota</taxon>
        <taxon>Betaproteobacteria</taxon>
        <taxon>Burkholderiales</taxon>
        <taxon>Burkholderiaceae</taxon>
        <taxon>Paraburkholderia</taxon>
    </lineage>
</organism>
<dbReference type="PANTHER" id="PTHR30136:SF24">
    <property type="entry name" value="HTH-TYPE TRANSCRIPTIONAL REPRESSOR ALLR"/>
    <property type="match status" value="1"/>
</dbReference>
<dbReference type="AlphaFoldDB" id="A0A7X1NCP4"/>
<dbReference type="InterPro" id="IPR014757">
    <property type="entry name" value="Tscrpt_reg_IclR_C"/>
</dbReference>
<dbReference type="GO" id="GO:0003677">
    <property type="term" value="F:DNA binding"/>
    <property type="evidence" value="ECO:0007669"/>
    <property type="project" value="UniProtKB-KW"/>
</dbReference>
<dbReference type="InterPro" id="IPR036388">
    <property type="entry name" value="WH-like_DNA-bd_sf"/>
</dbReference>
<dbReference type="EMBL" id="WHNP01000021">
    <property type="protein sequence ID" value="MPW19554.1"/>
    <property type="molecule type" value="Genomic_DNA"/>
</dbReference>
<dbReference type="PANTHER" id="PTHR30136">
    <property type="entry name" value="HELIX-TURN-HELIX TRANSCRIPTIONAL REGULATOR, ICLR FAMILY"/>
    <property type="match status" value="1"/>
</dbReference>
<evidence type="ECO:0000259" key="4">
    <source>
        <dbReference type="PROSITE" id="PS51077"/>
    </source>
</evidence>
<feature type="domain" description="IclR-ED" evidence="5">
    <location>
        <begin position="83"/>
        <end position="267"/>
    </location>
</feature>
<comment type="caution">
    <text evidence="6">The sequence shown here is derived from an EMBL/GenBank/DDBJ whole genome shotgun (WGS) entry which is preliminary data.</text>
</comment>
<sequence>MRNDTALPPNDPPHDNTRVLRPLAVLEQLASAGQPFSLSQLSARLHIPKATLMRLIESLETQGYVTHMPDSRGAERAIALGPRAAHLALATLANNTFTRACRSLLRSLVDALGETCNLTALDGDTVLYIERVETAEPLRLHMQPGTRVPLHCTASGKLFLSQMPLAERRPAVSRLTLKRMTYRTLTDRSLLEAELDRLGARGIGIDNEEFVRGMVAIAVPVRDAANGNVLAALAVHAPTARANLNDLLEAVPKMKETALAIAPLLQFAETLSYKGVGEPSDRHATSL</sequence>
<evidence type="ECO:0000256" key="1">
    <source>
        <dbReference type="ARBA" id="ARBA00023015"/>
    </source>
</evidence>
<dbReference type="InterPro" id="IPR036390">
    <property type="entry name" value="WH_DNA-bd_sf"/>
</dbReference>
<feature type="domain" description="HTH iclR-type" evidence="4">
    <location>
        <begin position="16"/>
        <end position="82"/>
    </location>
</feature>